<keyword evidence="2" id="KW-1185">Reference proteome</keyword>
<dbReference type="Proteomes" id="UP000577891">
    <property type="component" value="Unassembled WGS sequence"/>
</dbReference>
<evidence type="ECO:0000313" key="1">
    <source>
        <dbReference type="EMBL" id="MBB2172863.1"/>
    </source>
</evidence>
<comment type="caution">
    <text evidence="1">The sequence shown here is derived from an EMBL/GenBank/DDBJ whole genome shotgun (WGS) entry which is preliminary data.</text>
</comment>
<evidence type="ECO:0000313" key="2">
    <source>
        <dbReference type="Proteomes" id="UP000577891"/>
    </source>
</evidence>
<gene>
    <name evidence="1" type="ORF">HLH35_12160</name>
</gene>
<sequence>MTDEPNAPADPLAAKHAALLATPWRDRVDASNFIAGPASWSNVDGNGGYLSDEGGVGAFCSDDASDGQRALSGDPERFHEAAWAEEV</sequence>
<reference evidence="1 2" key="1">
    <citation type="submission" date="2020-04" db="EMBL/GenBank/DDBJ databases">
        <title>Description of novel Gluconacetobacter.</title>
        <authorList>
            <person name="Sombolestani A."/>
        </authorList>
    </citation>
    <scope>NUCLEOTIDE SEQUENCE [LARGE SCALE GENOMIC DNA]</scope>
    <source>
        <strain evidence="1 2">LMG 27724</strain>
    </source>
</reference>
<accession>A0A7W4J193</accession>
<dbReference type="EMBL" id="JABEQE010000010">
    <property type="protein sequence ID" value="MBB2172863.1"/>
    <property type="molecule type" value="Genomic_DNA"/>
</dbReference>
<organism evidence="1 2">
    <name type="scientific">Gluconacetobacter asukensis</name>
    <dbReference type="NCBI Taxonomy" id="1017181"/>
    <lineage>
        <taxon>Bacteria</taxon>
        <taxon>Pseudomonadati</taxon>
        <taxon>Pseudomonadota</taxon>
        <taxon>Alphaproteobacteria</taxon>
        <taxon>Acetobacterales</taxon>
        <taxon>Acetobacteraceae</taxon>
        <taxon>Gluconacetobacter</taxon>
    </lineage>
</organism>
<name>A0A7W4J193_9PROT</name>
<proteinExistence type="predicted"/>
<dbReference type="RefSeq" id="WP_182979389.1">
    <property type="nucleotide sequence ID" value="NZ_BAABGB010000005.1"/>
</dbReference>
<protein>
    <submittedName>
        <fullName evidence="1">Uncharacterized protein</fullName>
    </submittedName>
</protein>
<dbReference type="AlphaFoldDB" id="A0A7W4J193"/>